<sequence length="247" mass="27163">LRHWHVECQWFLAGHPLTNLSEQMLVSCDKTDSGCGGGLMNNAFEWIVQENNGAVYTEDSYPYASGEGISPPCTTSGRTVGATITGHVELPQDEAQIAAWLAVNGPVAVAVDASSWMTYTGGVMTSCVSEQLDHGVLLVGYNDSAAVPYWIIKNSWTAQWGEDGYIRIAKGSNQCLVKEEASSAAQQGLLLFFVFRFVVFLVLVFCVCGIVFLVFFTFSWVFFLNYVLCLCFCECAFCCVFFVLLPL</sequence>
<dbReference type="InterPro" id="IPR013128">
    <property type="entry name" value="Peptidase_C1A"/>
</dbReference>
<dbReference type="STRING" id="353153.Q4CQ35"/>
<keyword evidence="6" id="KW-0865">Zymogen</keyword>
<dbReference type="PROSITE" id="PS00639">
    <property type="entry name" value="THIOL_PROTEASE_HIS"/>
    <property type="match status" value="1"/>
</dbReference>
<dbReference type="InterPro" id="IPR025661">
    <property type="entry name" value="Pept_asp_AS"/>
</dbReference>
<dbReference type="PaxDb" id="353153-Q4CQ35"/>
<dbReference type="GeneID" id="3533611"/>
<dbReference type="OMA" id="ITARIDH"/>
<evidence type="ECO:0000256" key="6">
    <source>
        <dbReference type="ARBA" id="ARBA00023145"/>
    </source>
</evidence>
<dbReference type="SMR" id="Q4CQ35"/>
<comment type="caution">
    <text evidence="11">The sequence shown here is derived from an EMBL/GenBank/DDBJ whole genome shotgun (WGS) entry which is preliminary data.</text>
</comment>
<keyword evidence="2" id="KW-0645">Protease</keyword>
<name>Q4CQ35_TRYCC</name>
<feature type="transmembrane region" description="Helical" evidence="9">
    <location>
        <begin position="188"/>
        <end position="216"/>
    </location>
</feature>
<dbReference type="InterPro" id="IPR000668">
    <property type="entry name" value="Peptidase_C1A_C"/>
</dbReference>
<evidence type="ECO:0000256" key="7">
    <source>
        <dbReference type="ARBA" id="ARBA00023157"/>
    </source>
</evidence>
<dbReference type="GO" id="GO:0008234">
    <property type="term" value="F:cysteine-type peptidase activity"/>
    <property type="evidence" value="ECO:0007669"/>
    <property type="project" value="UniProtKB-KW"/>
</dbReference>
<evidence type="ECO:0000256" key="3">
    <source>
        <dbReference type="ARBA" id="ARBA00022729"/>
    </source>
</evidence>
<dbReference type="SUPFAM" id="SSF54001">
    <property type="entry name" value="Cysteine proteinases"/>
    <property type="match status" value="1"/>
</dbReference>
<keyword evidence="9" id="KW-0812">Transmembrane</keyword>
<reference evidence="11 12" key="1">
    <citation type="journal article" date="2005" name="Science">
        <title>The genome sequence of Trypanosoma cruzi, etiologic agent of Chagas disease.</title>
        <authorList>
            <person name="El-Sayed N.M."/>
            <person name="Myler P.J."/>
            <person name="Bartholomeu D.C."/>
            <person name="Nilsson D."/>
            <person name="Aggarwal G."/>
            <person name="Tran A.N."/>
            <person name="Ghedin E."/>
            <person name="Worthey E.A."/>
            <person name="Delcher A.L."/>
            <person name="Blandin G."/>
            <person name="Westenberger S.J."/>
            <person name="Caler E."/>
            <person name="Cerqueira G.C."/>
            <person name="Branche C."/>
            <person name="Haas B."/>
            <person name="Anupama A."/>
            <person name="Arner E."/>
            <person name="Aslund L."/>
            <person name="Attipoe P."/>
            <person name="Bontempi E."/>
            <person name="Bringaud F."/>
            <person name="Burton P."/>
            <person name="Cadag E."/>
            <person name="Campbell D.A."/>
            <person name="Carrington M."/>
            <person name="Crabtree J."/>
            <person name="Darban H."/>
            <person name="da Silveira J.F."/>
            <person name="de Jong P."/>
            <person name="Edwards K."/>
            <person name="Englund P.T."/>
            <person name="Fazelina G."/>
            <person name="Feldblyum T."/>
            <person name="Ferella M."/>
            <person name="Frasch A.C."/>
            <person name="Gull K."/>
            <person name="Horn D."/>
            <person name="Hou L."/>
            <person name="Huang Y."/>
            <person name="Kindlund E."/>
            <person name="Klingbeil M."/>
            <person name="Kluge S."/>
            <person name="Koo H."/>
            <person name="Lacerda D."/>
            <person name="Levin M.J."/>
            <person name="Lorenzi H."/>
            <person name="Louie T."/>
            <person name="Machado C.R."/>
            <person name="McCulloch R."/>
            <person name="McKenna A."/>
            <person name="Mizuno Y."/>
            <person name="Mottram J.C."/>
            <person name="Nelson S."/>
            <person name="Ochaya S."/>
            <person name="Osoegawa K."/>
            <person name="Pai G."/>
            <person name="Parsons M."/>
            <person name="Pentony M."/>
            <person name="Pettersson U."/>
            <person name="Pop M."/>
            <person name="Ramirez J.L."/>
            <person name="Rinta J."/>
            <person name="Robertson L."/>
            <person name="Salzberg S.L."/>
            <person name="Sanchez D.O."/>
            <person name="Seyler A."/>
            <person name="Sharma R."/>
            <person name="Shetty J."/>
            <person name="Simpson A.J."/>
            <person name="Sisk E."/>
            <person name="Tammi M.T."/>
            <person name="Tarleton R."/>
            <person name="Teixeira S."/>
            <person name="Van Aken S."/>
            <person name="Vogt C."/>
            <person name="Ward P.N."/>
            <person name="Wickstead B."/>
            <person name="Wortman J."/>
            <person name="White O."/>
            <person name="Fraser C.M."/>
            <person name="Stuart K.D."/>
            <person name="Andersson B."/>
        </authorList>
    </citation>
    <scope>NUCLEOTIDE SEQUENCE [LARGE SCALE GENOMIC DNA]</scope>
    <source>
        <strain evidence="11 12">CL Brener</strain>
    </source>
</reference>
<evidence type="ECO:0000313" key="11">
    <source>
        <dbReference type="EMBL" id="EAN82385.1"/>
    </source>
</evidence>
<evidence type="ECO:0000256" key="8">
    <source>
        <dbReference type="ARBA" id="ARBA00023180"/>
    </source>
</evidence>
<dbReference type="KEGG" id="tcr:507297.10"/>
<dbReference type="AlphaFoldDB" id="Q4CQ35"/>
<evidence type="ECO:0000256" key="9">
    <source>
        <dbReference type="SAM" id="Phobius"/>
    </source>
</evidence>
<keyword evidence="8" id="KW-0325">Glycoprotein</keyword>
<keyword evidence="5" id="KW-0788">Thiol protease</keyword>
<evidence type="ECO:0000259" key="10">
    <source>
        <dbReference type="SMART" id="SM00645"/>
    </source>
</evidence>
<dbReference type="InParanoid" id="Q4CQ35"/>
<keyword evidence="9" id="KW-0472">Membrane</keyword>
<proteinExistence type="inferred from homology"/>
<dbReference type="PANTHER" id="PTHR12411">
    <property type="entry name" value="CYSTEINE PROTEASE FAMILY C1-RELATED"/>
    <property type="match status" value="1"/>
</dbReference>
<dbReference type="EMBL" id="AAHK01002533">
    <property type="protein sequence ID" value="EAN82385.1"/>
    <property type="molecule type" value="Genomic_DNA"/>
</dbReference>
<dbReference type="SMART" id="SM00645">
    <property type="entry name" value="Pept_C1"/>
    <property type="match status" value="1"/>
</dbReference>
<evidence type="ECO:0000256" key="1">
    <source>
        <dbReference type="ARBA" id="ARBA00008455"/>
    </source>
</evidence>
<dbReference type="GO" id="GO:0006508">
    <property type="term" value="P:proteolysis"/>
    <property type="evidence" value="ECO:0007669"/>
    <property type="project" value="UniProtKB-KW"/>
</dbReference>
<dbReference type="Gene3D" id="3.90.70.10">
    <property type="entry name" value="Cysteine proteinases"/>
    <property type="match status" value="1"/>
</dbReference>
<dbReference type="EC" id="3.4.22.51" evidence="11"/>
<evidence type="ECO:0000256" key="5">
    <source>
        <dbReference type="ARBA" id="ARBA00022807"/>
    </source>
</evidence>
<gene>
    <name evidence="11" type="ORF">Tc00.1047053507297.10</name>
</gene>
<keyword evidence="4 11" id="KW-0378">Hydrolase</keyword>
<keyword evidence="12" id="KW-1185">Reference proteome</keyword>
<dbReference type="MEROPS" id="C01.075"/>
<dbReference type="InterPro" id="IPR038765">
    <property type="entry name" value="Papain-like_cys_pep_sf"/>
</dbReference>
<protein>
    <submittedName>
        <fullName evidence="11">Cruzipain, putative</fullName>
        <ecNumber evidence="11">3.4.22.51</ecNumber>
    </submittedName>
</protein>
<dbReference type="FunFam" id="3.90.70.10:FF:000138">
    <property type="entry name" value="Cruzipain"/>
    <property type="match status" value="1"/>
</dbReference>
<accession>Q4CQ35</accession>
<dbReference type="Proteomes" id="UP000002296">
    <property type="component" value="Unassembled WGS sequence"/>
</dbReference>
<dbReference type="InterPro" id="IPR025660">
    <property type="entry name" value="Pept_his_AS"/>
</dbReference>
<dbReference type="PROSITE" id="PS00640">
    <property type="entry name" value="THIOL_PROTEASE_ASN"/>
    <property type="match status" value="1"/>
</dbReference>
<evidence type="ECO:0000313" key="12">
    <source>
        <dbReference type="Proteomes" id="UP000002296"/>
    </source>
</evidence>
<feature type="non-terminal residue" evidence="11">
    <location>
        <position position="1"/>
    </location>
</feature>
<dbReference type="InterPro" id="IPR039417">
    <property type="entry name" value="Peptidase_C1A_papain-like"/>
</dbReference>
<keyword evidence="7" id="KW-1015">Disulfide bond</keyword>
<keyword evidence="3" id="KW-0732">Signal</keyword>
<dbReference type="eggNOG" id="KOG1542">
    <property type="taxonomic scope" value="Eukaryota"/>
</dbReference>
<keyword evidence="9" id="KW-1133">Transmembrane helix</keyword>
<evidence type="ECO:0000256" key="4">
    <source>
        <dbReference type="ARBA" id="ARBA00022801"/>
    </source>
</evidence>
<comment type="similarity">
    <text evidence="1">Belongs to the peptidase C1 family.</text>
</comment>
<evidence type="ECO:0000256" key="2">
    <source>
        <dbReference type="ARBA" id="ARBA00022670"/>
    </source>
</evidence>
<feature type="transmembrane region" description="Helical" evidence="9">
    <location>
        <begin position="222"/>
        <end position="245"/>
    </location>
</feature>
<organism evidence="11 12">
    <name type="scientific">Trypanosoma cruzi (strain CL Brener)</name>
    <dbReference type="NCBI Taxonomy" id="353153"/>
    <lineage>
        <taxon>Eukaryota</taxon>
        <taxon>Discoba</taxon>
        <taxon>Euglenozoa</taxon>
        <taxon>Kinetoplastea</taxon>
        <taxon>Metakinetoplastina</taxon>
        <taxon>Trypanosomatida</taxon>
        <taxon>Trypanosomatidae</taxon>
        <taxon>Trypanosoma</taxon>
        <taxon>Schizotrypanum</taxon>
    </lineage>
</organism>
<dbReference type="Pfam" id="PF00112">
    <property type="entry name" value="Peptidase_C1"/>
    <property type="match status" value="1"/>
</dbReference>
<dbReference type="CDD" id="cd02248">
    <property type="entry name" value="Peptidase_C1A"/>
    <property type="match status" value="1"/>
</dbReference>
<feature type="domain" description="Peptidase C1A papain C-terminal" evidence="10">
    <location>
        <begin position="1"/>
        <end position="185"/>
    </location>
</feature>
<dbReference type="RefSeq" id="XP_804236.1">
    <property type="nucleotide sequence ID" value="XM_799143.1"/>
</dbReference>